<keyword evidence="2 4" id="KW-0328">Glycosyltransferase</keyword>
<dbReference type="FunFam" id="3.40.50.2000:FF:000071">
    <property type="entry name" value="Glycosyltransferase"/>
    <property type="match status" value="1"/>
</dbReference>
<comment type="caution">
    <text evidence="7">The sequence shown here is derived from an EMBL/GenBank/DDBJ whole genome shotgun (WGS) entry which is preliminary data.</text>
</comment>
<dbReference type="InterPro" id="IPR002213">
    <property type="entry name" value="UDP_glucos_trans"/>
</dbReference>
<name>A0ABD3LU29_EUCGL</name>
<keyword evidence="3 4" id="KW-0808">Transferase</keyword>
<evidence type="ECO:0000259" key="6">
    <source>
        <dbReference type="Pfam" id="PF26168"/>
    </source>
</evidence>
<dbReference type="PANTHER" id="PTHR48047">
    <property type="entry name" value="GLYCOSYLTRANSFERASE"/>
    <property type="match status" value="1"/>
</dbReference>
<evidence type="ECO:0000256" key="1">
    <source>
        <dbReference type="ARBA" id="ARBA00009995"/>
    </source>
</evidence>
<feature type="domain" description="Glycosyltransferase N-terminal" evidence="6">
    <location>
        <begin position="10"/>
        <end position="250"/>
    </location>
</feature>
<evidence type="ECO:0000313" key="8">
    <source>
        <dbReference type="Proteomes" id="UP001634007"/>
    </source>
</evidence>
<evidence type="ECO:0000256" key="2">
    <source>
        <dbReference type="ARBA" id="ARBA00022676"/>
    </source>
</evidence>
<gene>
    <name evidence="7" type="ORF">ACJRO7_001300</name>
</gene>
<dbReference type="EMBL" id="JBJKBG010000001">
    <property type="protein sequence ID" value="KAL3754034.1"/>
    <property type="molecule type" value="Genomic_DNA"/>
</dbReference>
<dbReference type="Gene3D" id="3.40.50.2000">
    <property type="entry name" value="Glycogen Phosphorylase B"/>
    <property type="match status" value="2"/>
</dbReference>
<organism evidence="7 8">
    <name type="scientific">Eucalyptus globulus</name>
    <name type="common">Tasmanian blue gum</name>
    <dbReference type="NCBI Taxonomy" id="34317"/>
    <lineage>
        <taxon>Eukaryota</taxon>
        <taxon>Viridiplantae</taxon>
        <taxon>Streptophyta</taxon>
        <taxon>Embryophyta</taxon>
        <taxon>Tracheophyta</taxon>
        <taxon>Spermatophyta</taxon>
        <taxon>Magnoliopsida</taxon>
        <taxon>eudicotyledons</taxon>
        <taxon>Gunneridae</taxon>
        <taxon>Pentapetalae</taxon>
        <taxon>rosids</taxon>
        <taxon>malvids</taxon>
        <taxon>Myrtales</taxon>
        <taxon>Myrtaceae</taxon>
        <taxon>Myrtoideae</taxon>
        <taxon>Eucalypteae</taxon>
        <taxon>Eucalyptus</taxon>
    </lineage>
</organism>
<dbReference type="EC" id="2.4.1.-" evidence="5"/>
<dbReference type="CDD" id="cd03784">
    <property type="entry name" value="GT1_Gtf-like"/>
    <property type="match status" value="1"/>
</dbReference>
<evidence type="ECO:0000313" key="7">
    <source>
        <dbReference type="EMBL" id="KAL3754034.1"/>
    </source>
</evidence>
<dbReference type="InterPro" id="IPR058980">
    <property type="entry name" value="Glyco_transf_N"/>
</dbReference>
<dbReference type="Pfam" id="PF26168">
    <property type="entry name" value="Glyco_transf_N"/>
    <property type="match status" value="1"/>
</dbReference>
<dbReference type="GO" id="GO:0046527">
    <property type="term" value="F:glucosyltransferase activity"/>
    <property type="evidence" value="ECO:0007669"/>
    <property type="project" value="UniProtKB-ARBA"/>
</dbReference>
<evidence type="ECO:0000256" key="5">
    <source>
        <dbReference type="RuleBase" id="RU362057"/>
    </source>
</evidence>
<accession>A0ABD3LU29</accession>
<dbReference type="FunFam" id="3.40.50.2000:FF:000047">
    <property type="entry name" value="Glycosyltransferase"/>
    <property type="match status" value="1"/>
</dbReference>
<dbReference type="Pfam" id="PF00201">
    <property type="entry name" value="UDPGT"/>
    <property type="match status" value="1"/>
</dbReference>
<dbReference type="PANTHER" id="PTHR48047:SF237">
    <property type="entry name" value="UDP-GLYCOSYLTRANSFERASE 73C3-LIKE"/>
    <property type="match status" value="1"/>
</dbReference>
<proteinExistence type="inferred from homology"/>
<evidence type="ECO:0000256" key="4">
    <source>
        <dbReference type="RuleBase" id="RU003718"/>
    </source>
</evidence>
<evidence type="ECO:0000256" key="3">
    <source>
        <dbReference type="ARBA" id="ARBA00022679"/>
    </source>
</evidence>
<protein>
    <recommendedName>
        <fullName evidence="5">Glycosyltransferase</fullName>
        <ecNumber evidence="5">2.4.1.-</ecNumber>
    </recommendedName>
</protein>
<dbReference type="Proteomes" id="UP001634007">
    <property type="component" value="Unassembled WGS sequence"/>
</dbReference>
<reference evidence="7 8" key="1">
    <citation type="submission" date="2024-11" db="EMBL/GenBank/DDBJ databases">
        <title>Chromosome-level genome assembly of Eucalyptus globulus Labill. provides insights into its genome evolution.</title>
        <authorList>
            <person name="Li X."/>
        </authorList>
    </citation>
    <scope>NUCLEOTIDE SEQUENCE [LARGE SCALE GENOMIC DNA]</scope>
    <source>
        <strain evidence="7">CL2024</strain>
        <tissue evidence="7">Fresh tender leaves</tissue>
    </source>
</reference>
<keyword evidence="8" id="KW-1185">Reference proteome</keyword>
<dbReference type="PROSITE" id="PS00375">
    <property type="entry name" value="UDPGT"/>
    <property type="match status" value="1"/>
</dbReference>
<comment type="similarity">
    <text evidence="1 4">Belongs to the UDP-glycosyltransferase family.</text>
</comment>
<dbReference type="InterPro" id="IPR035595">
    <property type="entry name" value="UDP_glycos_trans_CS"/>
</dbReference>
<dbReference type="AlphaFoldDB" id="A0ABD3LU29"/>
<sequence>MSSQTPSSLHFVLIPLMASGHQIPMVDMGKLLSQHGVAVTIVTTPVNSLRLDPLITAHNVKFGLKIQLLSIRFPCVEAGLPNGCENLEDLPSRNMSRHFFDAARMLQEPLEKILKDIQPPPTCIISDKHLPWTVQIASKFRIPRILFDGMSCFSFVCSHNIMISKVYEQQSDLETFVVPGLPDRIELNRAQLPSSFNHGSLDLVDLRKEIVEAEKASYGWVINSFEDLEKAYVQEYRKTKGDKVWCVGPVSLCNEGDSDKAHRGNRSSINEGQCLRWLDSWPPGSVIYACLGSLSCPTAPQLIELGSGLEATGRPFIWVIRKSEITTSNDDLQLWVSELEGRVRDRGLLIWGWAPQMLILSHPSVGGFLTHCGWNSTLEGVCAGVPMVAWPLFAEQFYNERFIVKVLRTGVSVGVRAAIKWGEEGKAAVLVKREDVRKSVEEIMSGGREGEEMRKRATKLAEMAKRATGGGGSSYLEIKAFVEDVKQVSNKLRQQVKDS</sequence>
<dbReference type="SUPFAM" id="SSF53756">
    <property type="entry name" value="UDP-Glycosyltransferase/glycogen phosphorylase"/>
    <property type="match status" value="1"/>
</dbReference>